<dbReference type="EMBL" id="SODV01000002">
    <property type="protein sequence ID" value="TDW96698.1"/>
    <property type="molecule type" value="Genomic_DNA"/>
</dbReference>
<gene>
    <name evidence="1" type="ORF">EDB95_4534</name>
</gene>
<comment type="caution">
    <text evidence="1">The sequence shown here is derived from an EMBL/GenBank/DDBJ whole genome shotgun (WGS) entry which is preliminary data.</text>
</comment>
<evidence type="ECO:0000313" key="1">
    <source>
        <dbReference type="EMBL" id="TDW96698.1"/>
    </source>
</evidence>
<dbReference type="AlphaFoldDB" id="A0A4R8DH16"/>
<dbReference type="Proteomes" id="UP000294498">
    <property type="component" value="Unassembled WGS sequence"/>
</dbReference>
<dbReference type="NCBIfam" id="TIGR00847">
    <property type="entry name" value="ccoS"/>
    <property type="match status" value="1"/>
</dbReference>
<proteinExistence type="predicted"/>
<dbReference type="Pfam" id="PF03597">
    <property type="entry name" value="FixS"/>
    <property type="match status" value="1"/>
</dbReference>
<keyword evidence="2" id="KW-1185">Reference proteome</keyword>
<accession>A0A4R8DH16</accession>
<dbReference type="RefSeq" id="WP_133997589.1">
    <property type="nucleotide sequence ID" value="NZ_SODV01000002.1"/>
</dbReference>
<organism evidence="1 2">
    <name type="scientific">Dinghuibacter silviterrae</name>
    <dbReference type="NCBI Taxonomy" id="1539049"/>
    <lineage>
        <taxon>Bacteria</taxon>
        <taxon>Pseudomonadati</taxon>
        <taxon>Bacteroidota</taxon>
        <taxon>Chitinophagia</taxon>
        <taxon>Chitinophagales</taxon>
        <taxon>Chitinophagaceae</taxon>
        <taxon>Dinghuibacter</taxon>
    </lineage>
</organism>
<dbReference type="OrthoDB" id="9802763at2"/>
<evidence type="ECO:0000313" key="2">
    <source>
        <dbReference type="Proteomes" id="UP000294498"/>
    </source>
</evidence>
<protein>
    <submittedName>
        <fullName evidence="1">Cbb3-type cytochrome oxidase maturation protein</fullName>
    </submittedName>
</protein>
<dbReference type="InterPro" id="IPR004714">
    <property type="entry name" value="Cyt_oxidase_maturation_cbb3"/>
</dbReference>
<sequence>MSVIILLLIASLSVALLFLGAFIWGVRTKQFDDGYAPPLRMLFDDELPDPHEKETKPSNT</sequence>
<name>A0A4R8DH16_9BACT</name>
<reference evidence="1 2" key="1">
    <citation type="submission" date="2019-03" db="EMBL/GenBank/DDBJ databases">
        <title>Genomic Encyclopedia of Type Strains, Phase IV (KMG-IV): sequencing the most valuable type-strain genomes for metagenomic binning, comparative biology and taxonomic classification.</title>
        <authorList>
            <person name="Goeker M."/>
        </authorList>
    </citation>
    <scope>NUCLEOTIDE SEQUENCE [LARGE SCALE GENOMIC DNA]</scope>
    <source>
        <strain evidence="1 2">DSM 100059</strain>
    </source>
</reference>